<dbReference type="Gramene" id="ORUFI10G19590.2">
    <property type="protein sequence ID" value="ORUFI10G19590.2"/>
    <property type="gene ID" value="ORUFI10G19590"/>
</dbReference>
<reference evidence="2" key="2">
    <citation type="submission" date="2015-06" db="UniProtKB">
        <authorList>
            <consortium name="EnsemblPlants"/>
        </authorList>
    </citation>
    <scope>IDENTIFICATION</scope>
</reference>
<evidence type="ECO:0000256" key="1">
    <source>
        <dbReference type="SAM" id="MobiDB-lite"/>
    </source>
</evidence>
<accession>A0A0E0R2F4</accession>
<evidence type="ECO:0000313" key="3">
    <source>
        <dbReference type="Proteomes" id="UP000008022"/>
    </source>
</evidence>
<protein>
    <submittedName>
        <fullName evidence="2">Uncharacterized protein</fullName>
    </submittedName>
</protein>
<feature type="compositionally biased region" description="Basic and acidic residues" evidence="1">
    <location>
        <begin position="106"/>
        <end position="118"/>
    </location>
</feature>
<sequence>MFPCLNPYEENRRKNKGWRELLIDYMLQMAGNNGRSDHRVFRYSMGSNGVCGGGIAAAAASSSSISMPKVSAISLGFQALSMAILATRRLEGGRHTQSTRRGVWSRHAEEGRKNKGDTRLTGYEKAPSLLFGSKGRVLPIEPHKITLCQVLRMLTNDNDCHQALPARCEIYSNKHEVPQDGCLLEEHKPLSSTTGTGCSSASLEPDWIRGWARGGRGPCVERETSAAATHHRRSHWDGTGRWSDSKDGGGVRRR</sequence>
<keyword evidence="3" id="KW-1185">Reference proteome</keyword>
<evidence type="ECO:0000313" key="2">
    <source>
        <dbReference type="EnsemblPlants" id="ORUFI10G19590.2"/>
    </source>
</evidence>
<dbReference type="EnsemblPlants" id="ORUFI10G19590.2">
    <property type="protein sequence ID" value="ORUFI10G19590.2"/>
    <property type="gene ID" value="ORUFI10G19590"/>
</dbReference>
<dbReference type="HOGENOM" id="CLU_1095764_0_0_1"/>
<dbReference type="AlphaFoldDB" id="A0A0E0R2F4"/>
<organism evidence="2 3">
    <name type="scientific">Oryza rufipogon</name>
    <name type="common">Brownbeard rice</name>
    <name type="synonym">Asian wild rice</name>
    <dbReference type="NCBI Taxonomy" id="4529"/>
    <lineage>
        <taxon>Eukaryota</taxon>
        <taxon>Viridiplantae</taxon>
        <taxon>Streptophyta</taxon>
        <taxon>Embryophyta</taxon>
        <taxon>Tracheophyta</taxon>
        <taxon>Spermatophyta</taxon>
        <taxon>Magnoliopsida</taxon>
        <taxon>Liliopsida</taxon>
        <taxon>Poales</taxon>
        <taxon>Poaceae</taxon>
        <taxon>BOP clade</taxon>
        <taxon>Oryzoideae</taxon>
        <taxon>Oryzeae</taxon>
        <taxon>Oryzinae</taxon>
        <taxon>Oryza</taxon>
    </lineage>
</organism>
<reference evidence="3" key="1">
    <citation type="submission" date="2013-06" db="EMBL/GenBank/DDBJ databases">
        <authorList>
            <person name="Zhao Q."/>
        </authorList>
    </citation>
    <scope>NUCLEOTIDE SEQUENCE</scope>
    <source>
        <strain evidence="3">cv. W1943</strain>
    </source>
</reference>
<feature type="compositionally biased region" description="Basic and acidic residues" evidence="1">
    <location>
        <begin position="235"/>
        <end position="254"/>
    </location>
</feature>
<feature type="region of interest" description="Disordered" evidence="1">
    <location>
        <begin position="222"/>
        <end position="254"/>
    </location>
</feature>
<feature type="region of interest" description="Disordered" evidence="1">
    <location>
        <begin position="93"/>
        <end position="119"/>
    </location>
</feature>
<proteinExistence type="predicted"/>
<dbReference type="Proteomes" id="UP000008022">
    <property type="component" value="Unassembled WGS sequence"/>
</dbReference>
<name>A0A0E0R2F4_ORYRU</name>